<feature type="transmembrane region" description="Helical" evidence="1">
    <location>
        <begin position="34"/>
        <end position="53"/>
    </location>
</feature>
<accession>A0ABU2K9T0</accession>
<reference evidence="4" key="1">
    <citation type="submission" date="2023-07" db="EMBL/GenBank/DDBJ databases">
        <title>30 novel species of actinomycetes from the DSMZ collection.</title>
        <authorList>
            <person name="Nouioui I."/>
        </authorList>
    </citation>
    <scope>NUCLEOTIDE SEQUENCE [LARGE SCALE GENOMIC DNA]</scope>
    <source>
        <strain evidence="4">DSM 46792</strain>
    </source>
</reference>
<keyword evidence="1" id="KW-1133">Transmembrane helix</keyword>
<evidence type="ECO:0000259" key="2">
    <source>
        <dbReference type="PROSITE" id="PS51186"/>
    </source>
</evidence>
<dbReference type="InterPro" id="IPR016181">
    <property type="entry name" value="Acyl_CoA_acyltransferase"/>
</dbReference>
<dbReference type="EMBL" id="JAVREI010000009">
    <property type="protein sequence ID" value="MDT0276956.1"/>
    <property type="molecule type" value="Genomic_DNA"/>
</dbReference>
<comment type="caution">
    <text evidence="3">The sequence shown here is derived from an EMBL/GenBank/DDBJ whole genome shotgun (WGS) entry which is preliminary data.</text>
</comment>
<dbReference type="RefSeq" id="WP_311345772.1">
    <property type="nucleotide sequence ID" value="NZ_JAVREI010000009.1"/>
</dbReference>
<keyword evidence="1" id="KW-0812">Transmembrane</keyword>
<evidence type="ECO:0000256" key="1">
    <source>
        <dbReference type="SAM" id="Phobius"/>
    </source>
</evidence>
<keyword evidence="1" id="KW-0472">Membrane</keyword>
<dbReference type="Pfam" id="PF13302">
    <property type="entry name" value="Acetyltransf_3"/>
    <property type="match status" value="1"/>
</dbReference>
<dbReference type="CDD" id="cd04301">
    <property type="entry name" value="NAT_SF"/>
    <property type="match status" value="1"/>
</dbReference>
<dbReference type="PROSITE" id="PS51186">
    <property type="entry name" value="GNAT"/>
    <property type="match status" value="1"/>
</dbReference>
<gene>
    <name evidence="3" type="ORF">RM425_13675</name>
</gene>
<protein>
    <submittedName>
        <fullName evidence="3">GNAT family N-acetyltransferase</fullName>
    </submittedName>
</protein>
<name>A0ABU2K9T0_9ACTN</name>
<evidence type="ECO:0000313" key="4">
    <source>
        <dbReference type="Proteomes" id="UP001183222"/>
    </source>
</evidence>
<feature type="domain" description="N-acetyltransferase" evidence="2">
    <location>
        <begin position="96"/>
        <end position="261"/>
    </location>
</feature>
<evidence type="ECO:0000313" key="3">
    <source>
        <dbReference type="EMBL" id="MDT0276956.1"/>
    </source>
</evidence>
<keyword evidence="4" id="KW-1185">Reference proteome</keyword>
<proteinExistence type="predicted"/>
<feature type="transmembrane region" description="Helical" evidence="1">
    <location>
        <begin position="59"/>
        <end position="80"/>
    </location>
</feature>
<organism evidence="3 4">
    <name type="scientific">Blastococcus goldschmidtiae</name>
    <dbReference type="NCBI Taxonomy" id="3075546"/>
    <lineage>
        <taxon>Bacteria</taxon>
        <taxon>Bacillati</taxon>
        <taxon>Actinomycetota</taxon>
        <taxon>Actinomycetes</taxon>
        <taxon>Geodermatophilales</taxon>
        <taxon>Geodermatophilaceae</taxon>
        <taxon>Blastococcus</taxon>
    </lineage>
</organism>
<dbReference type="Gene3D" id="3.40.630.30">
    <property type="match status" value="1"/>
</dbReference>
<sequence length="264" mass="29029">MSSRRAAEVGTLLRRRRRRRRELRDDISRRQFHVRFQLALGVLWLVLAAVRWLDDDTAFWLDVAWVVLAVGYLGSALVMWRQLREDRSRLAALVGVDLVPVTEARLARLVAAALDGAAADEVTPGQRWTPERVEWLRGFHRDRRRGLDGPHQEATWAVVEVRGESRDDEHVVGSARLRRSGDAGVVETGLWLVRDARGRGVGRQVLHLVLERAREAGATTVRAETTAGNAAAVGVLRSSGAVVTVDGDVAQAEIPLSGPAVGPG</sequence>
<dbReference type="SUPFAM" id="SSF55729">
    <property type="entry name" value="Acyl-CoA N-acyltransferases (Nat)"/>
    <property type="match status" value="1"/>
</dbReference>
<dbReference type="InterPro" id="IPR000182">
    <property type="entry name" value="GNAT_dom"/>
</dbReference>
<dbReference type="Proteomes" id="UP001183222">
    <property type="component" value="Unassembled WGS sequence"/>
</dbReference>